<organism evidence="2 3">
    <name type="scientific">Xylanimonas protaetiae</name>
    <dbReference type="NCBI Taxonomy" id="2509457"/>
    <lineage>
        <taxon>Bacteria</taxon>
        <taxon>Bacillati</taxon>
        <taxon>Actinomycetota</taxon>
        <taxon>Actinomycetes</taxon>
        <taxon>Micrococcales</taxon>
        <taxon>Promicromonosporaceae</taxon>
        <taxon>Xylanimonas</taxon>
    </lineage>
</organism>
<sequence length="361" mass="40344">MTHLDDILDPIDLEQAIDGGFVRERTHPDDPALRILNYTERAQYENVWTPATRNCRGLIHRDGYVVARPWAKFFNYGQHPDKALDLQAPVQVTDKMDGSLGILYWAPDGEPAIATRGSFASEQAIHATQLLRTKYADWQPSDPWSTYLFEIVYPENRIVVDYGQRDDLVLLGAVDIETGADAWLPNTEPDWPGPRTTVFPAETLADALAMPPRPNAEGVVVLFEGDMRVKVKQDDYLALHRIITGLSERSVWEHLASNGGTYTGLLESIPDEFHGWVTDKAEALRDRHAIAFGAAQARHEEILDVLGDGFERREYAAAAAESPHRALLFQLLDGRDPSPAIWKTLRPVGATPMRPSSEETA</sequence>
<dbReference type="InterPro" id="IPR019039">
    <property type="entry name" value="T4-Rnl1-like_N"/>
</dbReference>
<reference evidence="2 3" key="1">
    <citation type="submission" date="2019-01" db="EMBL/GenBank/DDBJ databases">
        <title>Genome sequencing of strain FW10M-9.</title>
        <authorList>
            <person name="Heo J."/>
            <person name="Kim S.-J."/>
            <person name="Kim J.-S."/>
            <person name="Hong S.-B."/>
            <person name="Kwon S.-W."/>
        </authorList>
    </citation>
    <scope>NUCLEOTIDE SEQUENCE [LARGE SCALE GENOMIC DNA]</scope>
    <source>
        <strain evidence="2 3">FW10M-9</strain>
    </source>
</reference>
<dbReference type="OrthoDB" id="1310645at2"/>
<accession>A0A4P6F9I4</accession>
<dbReference type="Pfam" id="PF09511">
    <property type="entry name" value="RNA_lig_T4_1"/>
    <property type="match status" value="1"/>
</dbReference>
<dbReference type="AlphaFoldDB" id="A0A4P6F9I4"/>
<dbReference type="GO" id="GO:0016874">
    <property type="term" value="F:ligase activity"/>
    <property type="evidence" value="ECO:0007669"/>
    <property type="project" value="UniProtKB-KW"/>
</dbReference>
<dbReference type="EMBL" id="CP035493">
    <property type="protein sequence ID" value="QAY70027.1"/>
    <property type="molecule type" value="Genomic_DNA"/>
</dbReference>
<dbReference type="Proteomes" id="UP000292118">
    <property type="component" value="Chromosome"/>
</dbReference>
<dbReference type="RefSeq" id="WP_129187540.1">
    <property type="nucleotide sequence ID" value="NZ_CP035493.1"/>
</dbReference>
<evidence type="ECO:0000259" key="1">
    <source>
        <dbReference type="Pfam" id="PF09511"/>
    </source>
</evidence>
<protein>
    <submittedName>
        <fullName evidence="2">2'-5' RNA ligase</fullName>
    </submittedName>
</protein>
<evidence type="ECO:0000313" key="2">
    <source>
        <dbReference type="EMBL" id="QAY70027.1"/>
    </source>
</evidence>
<gene>
    <name evidence="2" type="ORF">ET471_08255</name>
</gene>
<proteinExistence type="predicted"/>
<evidence type="ECO:0000313" key="3">
    <source>
        <dbReference type="Proteomes" id="UP000292118"/>
    </source>
</evidence>
<name>A0A4P6F9I4_9MICO</name>
<feature type="domain" description="T4 RNA ligase 1-like N-terminal" evidence="1">
    <location>
        <begin position="54"/>
        <end position="178"/>
    </location>
</feature>
<dbReference type="KEGG" id="xya:ET471_08255"/>
<keyword evidence="2" id="KW-0436">Ligase</keyword>
<keyword evidence="3" id="KW-1185">Reference proteome</keyword>